<evidence type="ECO:0000313" key="3">
    <source>
        <dbReference type="Proteomes" id="UP000241690"/>
    </source>
</evidence>
<dbReference type="RefSeq" id="XP_024776725.1">
    <property type="nucleotide sequence ID" value="XM_024923111.1"/>
</dbReference>
<feature type="transmembrane region" description="Helical" evidence="1">
    <location>
        <begin position="191"/>
        <end position="210"/>
    </location>
</feature>
<keyword evidence="1" id="KW-1133">Transmembrane helix</keyword>
<proteinExistence type="predicted"/>
<reference evidence="2 3" key="1">
    <citation type="submission" date="2016-07" db="EMBL/GenBank/DDBJ databases">
        <title>Multiple horizontal gene transfer events from other fungi enriched the ability of initially mycotrophic Trichoderma (Ascomycota) to feed on dead plant biomass.</title>
        <authorList>
            <consortium name="DOE Joint Genome Institute"/>
            <person name="Aerts A."/>
            <person name="Atanasova L."/>
            <person name="Chenthamara K."/>
            <person name="Zhang J."/>
            <person name="Grujic M."/>
            <person name="Henrissat B."/>
            <person name="Kuo A."/>
            <person name="Salamov A."/>
            <person name="Lipzen A."/>
            <person name="Labutti K."/>
            <person name="Barry K."/>
            <person name="Miao Y."/>
            <person name="Rahimi M.J."/>
            <person name="Shen Q."/>
            <person name="Grigoriev I.V."/>
            <person name="Kubicek C.P."/>
            <person name="Druzhinina I.S."/>
        </authorList>
    </citation>
    <scope>NUCLEOTIDE SEQUENCE [LARGE SCALE GENOMIC DNA]</scope>
    <source>
        <strain evidence="2 3">CBS 226.95</strain>
    </source>
</reference>
<evidence type="ECO:0000256" key="1">
    <source>
        <dbReference type="SAM" id="Phobius"/>
    </source>
</evidence>
<evidence type="ECO:0000313" key="2">
    <source>
        <dbReference type="EMBL" id="PTB57048.1"/>
    </source>
</evidence>
<name>A0A2T4AJE2_TRIHA</name>
<keyword evidence="1" id="KW-0812">Transmembrane</keyword>
<dbReference type="GeneID" id="36631694"/>
<dbReference type="AlphaFoldDB" id="A0A2T4AJE2"/>
<gene>
    <name evidence="2" type="ORF">M431DRAFT_82049</name>
</gene>
<organism evidence="2 3">
    <name type="scientific">Trichoderma harzianum CBS 226.95</name>
    <dbReference type="NCBI Taxonomy" id="983964"/>
    <lineage>
        <taxon>Eukaryota</taxon>
        <taxon>Fungi</taxon>
        <taxon>Dikarya</taxon>
        <taxon>Ascomycota</taxon>
        <taxon>Pezizomycotina</taxon>
        <taxon>Sordariomycetes</taxon>
        <taxon>Hypocreomycetidae</taxon>
        <taxon>Hypocreales</taxon>
        <taxon>Hypocreaceae</taxon>
        <taxon>Trichoderma</taxon>
    </lineage>
</organism>
<keyword evidence="1" id="KW-0472">Membrane</keyword>
<accession>A0A2T4AJE2</accession>
<keyword evidence="3" id="KW-1185">Reference proteome</keyword>
<protein>
    <submittedName>
        <fullName evidence="2">Uncharacterized protein</fullName>
    </submittedName>
</protein>
<sequence length="226" mass="25827">MTEIELNGISAGLSGLTAVPWKSGSLNNALATYFCPQKTLQADRPKLGKVFTARNLNRIAGIEIRWTTNLADHLRLVDDDQVVFIFHCASFLQLQKGLDNSPFPASFLQETLDTLALLFPSSDNETTSWLKSIAKIDPRLLKCGSLRTRERRLENFNYWHDQLVILKQAFDESSPRNISQWWFDRRNGVQWYTFWIAILVFAVTIFFGVVQSVEGALQVYLAYKSM</sequence>
<dbReference type="EMBL" id="KZ679678">
    <property type="protein sequence ID" value="PTB57048.1"/>
    <property type="molecule type" value="Genomic_DNA"/>
</dbReference>
<dbReference type="Proteomes" id="UP000241690">
    <property type="component" value="Unassembled WGS sequence"/>
</dbReference>